<keyword evidence="2" id="KW-1185">Reference proteome</keyword>
<evidence type="ECO:0000313" key="1">
    <source>
        <dbReference type="EMBL" id="KAJ8779286.1"/>
    </source>
</evidence>
<name>A0AB34GKE8_ESCRO</name>
<reference evidence="1 2" key="1">
    <citation type="submission" date="2022-11" db="EMBL/GenBank/DDBJ databases">
        <title>Whole genome sequence of Eschrichtius robustus ER-17-0199.</title>
        <authorList>
            <person name="Bruniche-Olsen A."/>
            <person name="Black A.N."/>
            <person name="Fields C.J."/>
            <person name="Walden K."/>
            <person name="Dewoody J.A."/>
        </authorList>
    </citation>
    <scope>NUCLEOTIDE SEQUENCE [LARGE SCALE GENOMIC DNA]</scope>
    <source>
        <strain evidence="1">ER-17-0199</strain>
        <tissue evidence="1">Blubber</tissue>
    </source>
</reference>
<dbReference type="Proteomes" id="UP001159641">
    <property type="component" value="Unassembled WGS sequence"/>
</dbReference>
<proteinExistence type="predicted"/>
<evidence type="ECO:0000313" key="2">
    <source>
        <dbReference type="Proteomes" id="UP001159641"/>
    </source>
</evidence>
<gene>
    <name evidence="1" type="ORF">J1605_012748</name>
</gene>
<sequence length="10" mass="1222">MLFQSNIIKK</sequence>
<accession>A0AB34GKE8</accession>
<comment type="caution">
    <text evidence="1">The sequence shown here is derived from an EMBL/GenBank/DDBJ whole genome shotgun (WGS) entry which is preliminary data.</text>
</comment>
<organism evidence="1 2">
    <name type="scientific">Eschrichtius robustus</name>
    <name type="common">California gray whale</name>
    <name type="synonym">Eschrichtius gibbosus</name>
    <dbReference type="NCBI Taxonomy" id="9764"/>
    <lineage>
        <taxon>Eukaryota</taxon>
        <taxon>Metazoa</taxon>
        <taxon>Chordata</taxon>
        <taxon>Craniata</taxon>
        <taxon>Vertebrata</taxon>
        <taxon>Euteleostomi</taxon>
        <taxon>Mammalia</taxon>
        <taxon>Eutheria</taxon>
        <taxon>Laurasiatheria</taxon>
        <taxon>Artiodactyla</taxon>
        <taxon>Whippomorpha</taxon>
        <taxon>Cetacea</taxon>
        <taxon>Mysticeti</taxon>
        <taxon>Eschrichtiidae</taxon>
        <taxon>Eschrichtius</taxon>
    </lineage>
</organism>
<dbReference type="EMBL" id="JAIQCJ010002228">
    <property type="protein sequence ID" value="KAJ8779286.1"/>
    <property type="molecule type" value="Genomic_DNA"/>
</dbReference>
<protein>
    <submittedName>
        <fullName evidence="1">Uncharacterized protein</fullName>
    </submittedName>
</protein>